<reference evidence="2 3" key="1">
    <citation type="submission" date="2018-03" db="EMBL/GenBank/DDBJ databases">
        <title>Genome sequence of the symbiotic type strain Mesorhizobium helmanticense CSLC115NT isolated from Lotus corniculatus nodules.</title>
        <authorList>
            <person name="Sannazzaro A.I."/>
            <person name="Torres Tejerizo G.A."/>
            <person name="Dip D."/>
            <person name="Caballero M."/>
            <person name="Pistorio M."/>
            <person name="Estrella M.J."/>
        </authorList>
    </citation>
    <scope>NUCLEOTIDE SEQUENCE [LARGE SCALE GENOMIC DNA]</scope>
    <source>
        <strain evidence="2 3">CSLC115N</strain>
    </source>
</reference>
<proteinExistence type="predicted"/>
<dbReference type="InterPro" id="IPR010679">
    <property type="entry name" value="DUF1254"/>
</dbReference>
<dbReference type="EMBL" id="PZJX01000007">
    <property type="protein sequence ID" value="PTE11656.1"/>
    <property type="molecule type" value="Genomic_DNA"/>
</dbReference>
<dbReference type="Proteomes" id="UP000240259">
    <property type="component" value="Unassembled WGS sequence"/>
</dbReference>
<evidence type="ECO:0000313" key="3">
    <source>
        <dbReference type="Proteomes" id="UP000240259"/>
    </source>
</evidence>
<keyword evidence="3" id="KW-1185">Reference proteome</keyword>
<dbReference type="InterPro" id="IPR037050">
    <property type="entry name" value="DUF1254_sf"/>
</dbReference>
<dbReference type="SUPFAM" id="SSF160935">
    <property type="entry name" value="VPA0735-like"/>
    <property type="match status" value="1"/>
</dbReference>
<sequence>MRHRLSSPARLQQAPKGRYLILPPGYEGNVPDGGYFVARARTNFVV</sequence>
<dbReference type="Pfam" id="PF06863">
    <property type="entry name" value="DUF1254"/>
    <property type="match status" value="1"/>
</dbReference>
<feature type="domain" description="DUF1254" evidence="1">
    <location>
        <begin position="9"/>
        <end position="45"/>
    </location>
</feature>
<dbReference type="AlphaFoldDB" id="A0A2T4J171"/>
<gene>
    <name evidence="2" type="ORF">C9427_05465</name>
</gene>
<name>A0A2T4J171_9HYPH</name>
<accession>A0A2T4J171</accession>
<evidence type="ECO:0000259" key="1">
    <source>
        <dbReference type="Pfam" id="PF06863"/>
    </source>
</evidence>
<dbReference type="OrthoDB" id="272779at2"/>
<comment type="caution">
    <text evidence="2">The sequence shown here is derived from an EMBL/GenBank/DDBJ whole genome shotgun (WGS) entry which is preliminary data.</text>
</comment>
<dbReference type="Gene3D" id="2.60.40.1610">
    <property type="entry name" value="Domain of unknown function DUF1254"/>
    <property type="match status" value="1"/>
</dbReference>
<evidence type="ECO:0000313" key="2">
    <source>
        <dbReference type="EMBL" id="PTE11656.1"/>
    </source>
</evidence>
<protein>
    <recommendedName>
        <fullName evidence="1">DUF1254 domain-containing protein</fullName>
    </recommendedName>
</protein>
<organism evidence="2 3">
    <name type="scientific">Mesorhizobium helmanticense</name>
    <dbReference type="NCBI Taxonomy" id="1776423"/>
    <lineage>
        <taxon>Bacteria</taxon>
        <taxon>Pseudomonadati</taxon>
        <taxon>Pseudomonadota</taxon>
        <taxon>Alphaproteobacteria</taxon>
        <taxon>Hyphomicrobiales</taxon>
        <taxon>Phyllobacteriaceae</taxon>
        <taxon>Mesorhizobium</taxon>
    </lineage>
</organism>